<dbReference type="InterPro" id="IPR055370">
    <property type="entry name" value="Lsr2_DNA-bd"/>
</dbReference>
<sequence length="112" mass="12240">MAGQIWRAKPGSVLSWEGRTLTLGEDVYAREGHPILDAYQQEFEPVFVTFEVDNDAGPAEPEPAPAEQGTADEQTKPEPKAVRAWAAENGIDVPARGKIPDTVYEQYAAAQE</sequence>
<name>A0ABV3C0Y3_9ACTN</name>
<dbReference type="EMBL" id="JBEYXV010000034">
    <property type="protein sequence ID" value="MEU6826931.1"/>
    <property type="molecule type" value="Genomic_DNA"/>
</dbReference>
<proteinExistence type="predicted"/>
<reference evidence="4 5" key="1">
    <citation type="submission" date="2024-06" db="EMBL/GenBank/DDBJ databases">
        <title>The Natural Products Discovery Center: Release of the First 8490 Sequenced Strains for Exploring Actinobacteria Biosynthetic Diversity.</title>
        <authorList>
            <person name="Kalkreuter E."/>
            <person name="Kautsar S.A."/>
            <person name="Yang D."/>
            <person name="Bader C.D."/>
            <person name="Teijaro C.N."/>
            <person name="Fluegel L."/>
            <person name="Davis C.M."/>
            <person name="Simpson J.R."/>
            <person name="Lauterbach L."/>
            <person name="Steele A.D."/>
            <person name="Gui C."/>
            <person name="Meng S."/>
            <person name="Li G."/>
            <person name="Viehrig K."/>
            <person name="Ye F."/>
            <person name="Su P."/>
            <person name="Kiefer A.F."/>
            <person name="Nichols A."/>
            <person name="Cepeda A.J."/>
            <person name="Yan W."/>
            <person name="Fan B."/>
            <person name="Jiang Y."/>
            <person name="Adhikari A."/>
            <person name="Zheng C.-J."/>
            <person name="Schuster L."/>
            <person name="Cowan T.M."/>
            <person name="Smanski M.J."/>
            <person name="Chevrette M.G."/>
            <person name="De Carvalho L.P.S."/>
            <person name="Shen B."/>
        </authorList>
    </citation>
    <scope>NUCLEOTIDE SEQUENCE [LARGE SCALE GENOMIC DNA]</scope>
    <source>
        <strain evidence="4 5">NPDC046838</strain>
    </source>
</reference>
<dbReference type="InterPro" id="IPR036625">
    <property type="entry name" value="E3-bd_dom_sf"/>
</dbReference>
<evidence type="ECO:0000313" key="4">
    <source>
        <dbReference type="EMBL" id="MEU6826931.1"/>
    </source>
</evidence>
<keyword evidence="1" id="KW-0238">DNA-binding</keyword>
<dbReference type="Gene3D" id="4.10.320.10">
    <property type="entry name" value="E3-binding domain"/>
    <property type="match status" value="1"/>
</dbReference>
<evidence type="ECO:0000256" key="1">
    <source>
        <dbReference type="ARBA" id="ARBA00023125"/>
    </source>
</evidence>
<evidence type="ECO:0000256" key="2">
    <source>
        <dbReference type="SAM" id="MobiDB-lite"/>
    </source>
</evidence>
<dbReference type="Proteomes" id="UP001551176">
    <property type="component" value="Unassembled WGS sequence"/>
</dbReference>
<dbReference type="RefSeq" id="WP_359358702.1">
    <property type="nucleotide sequence ID" value="NZ_JBEYXV010000034.1"/>
</dbReference>
<dbReference type="Pfam" id="PF23359">
    <property type="entry name" value="Lsr2_DNA-bd"/>
    <property type="match status" value="1"/>
</dbReference>
<keyword evidence="5" id="KW-1185">Reference proteome</keyword>
<gene>
    <name evidence="4" type="ORF">ABZ921_40530</name>
</gene>
<protein>
    <submittedName>
        <fullName evidence="4">Histone-like nucleoid-structuring protein Lsr2</fullName>
    </submittedName>
</protein>
<feature type="domain" description="Lsr2 DNA-binding" evidence="3">
    <location>
        <begin position="76"/>
        <end position="110"/>
    </location>
</feature>
<evidence type="ECO:0000313" key="5">
    <source>
        <dbReference type="Proteomes" id="UP001551176"/>
    </source>
</evidence>
<evidence type="ECO:0000259" key="3">
    <source>
        <dbReference type="Pfam" id="PF23359"/>
    </source>
</evidence>
<accession>A0ABV3C0Y3</accession>
<organism evidence="4 5">
    <name type="scientific">Streptomyces atriruber</name>
    <dbReference type="NCBI Taxonomy" id="545121"/>
    <lineage>
        <taxon>Bacteria</taxon>
        <taxon>Bacillati</taxon>
        <taxon>Actinomycetota</taxon>
        <taxon>Actinomycetes</taxon>
        <taxon>Kitasatosporales</taxon>
        <taxon>Streptomycetaceae</taxon>
        <taxon>Streptomyces</taxon>
    </lineage>
</organism>
<feature type="region of interest" description="Disordered" evidence="2">
    <location>
        <begin position="53"/>
        <end position="81"/>
    </location>
</feature>
<comment type="caution">
    <text evidence="4">The sequence shown here is derived from an EMBL/GenBank/DDBJ whole genome shotgun (WGS) entry which is preliminary data.</text>
</comment>